<reference evidence="2" key="1">
    <citation type="journal article" date="2021" name="PeerJ">
        <title>Extensive microbial diversity within the chicken gut microbiome revealed by metagenomics and culture.</title>
        <authorList>
            <person name="Gilroy R."/>
            <person name="Ravi A."/>
            <person name="Getino M."/>
            <person name="Pursley I."/>
            <person name="Horton D.L."/>
            <person name="Alikhan N.F."/>
            <person name="Baker D."/>
            <person name="Gharbi K."/>
            <person name="Hall N."/>
            <person name="Watson M."/>
            <person name="Adriaenssens E.M."/>
            <person name="Foster-Nyarko E."/>
            <person name="Jarju S."/>
            <person name="Secka A."/>
            <person name="Antonio M."/>
            <person name="Oren A."/>
            <person name="Chaudhuri R.R."/>
            <person name="La Ragione R."/>
            <person name="Hildebrand F."/>
            <person name="Pallen M.J."/>
        </authorList>
    </citation>
    <scope>NUCLEOTIDE SEQUENCE</scope>
    <source>
        <strain evidence="2">CHK186-1790</strain>
    </source>
</reference>
<evidence type="ECO:0000259" key="1">
    <source>
        <dbReference type="PROSITE" id="PS50846"/>
    </source>
</evidence>
<protein>
    <submittedName>
        <fullName evidence="2">Cation transporter</fullName>
    </submittedName>
</protein>
<dbReference type="GO" id="GO:0046872">
    <property type="term" value="F:metal ion binding"/>
    <property type="evidence" value="ECO:0007669"/>
    <property type="project" value="InterPro"/>
</dbReference>
<proteinExistence type="predicted"/>
<organism evidence="2 3">
    <name type="scientific">Candidatus Intestinimonas pullistercoris</name>
    <dbReference type="NCBI Taxonomy" id="2838623"/>
    <lineage>
        <taxon>Bacteria</taxon>
        <taxon>Bacillati</taxon>
        <taxon>Bacillota</taxon>
        <taxon>Clostridia</taxon>
        <taxon>Eubacteriales</taxon>
        <taxon>Intestinimonas</taxon>
    </lineage>
</organism>
<dbReference type="AlphaFoldDB" id="A0A9D2T0X0"/>
<gene>
    <name evidence="2" type="ORF">H9701_05980</name>
</gene>
<dbReference type="Pfam" id="PF00403">
    <property type="entry name" value="HMA"/>
    <property type="match status" value="1"/>
</dbReference>
<comment type="caution">
    <text evidence="2">The sequence shown here is derived from an EMBL/GenBank/DDBJ whole genome shotgun (WGS) entry which is preliminary data.</text>
</comment>
<dbReference type="InterPro" id="IPR036163">
    <property type="entry name" value="HMA_dom_sf"/>
</dbReference>
<dbReference type="Gene3D" id="3.30.70.100">
    <property type="match status" value="1"/>
</dbReference>
<accession>A0A9D2T0X0</accession>
<evidence type="ECO:0000313" key="2">
    <source>
        <dbReference type="EMBL" id="HJC41085.1"/>
    </source>
</evidence>
<name>A0A9D2T0X0_9FIRM</name>
<dbReference type="Proteomes" id="UP000823882">
    <property type="component" value="Unassembled WGS sequence"/>
</dbReference>
<evidence type="ECO:0000313" key="3">
    <source>
        <dbReference type="Proteomes" id="UP000823882"/>
    </source>
</evidence>
<dbReference type="PROSITE" id="PS50846">
    <property type="entry name" value="HMA_2"/>
    <property type="match status" value="1"/>
</dbReference>
<feature type="domain" description="HMA" evidence="1">
    <location>
        <begin position="2"/>
        <end position="67"/>
    </location>
</feature>
<dbReference type="InterPro" id="IPR006121">
    <property type="entry name" value="HMA_dom"/>
</dbReference>
<dbReference type="CDD" id="cd00371">
    <property type="entry name" value="HMA"/>
    <property type="match status" value="1"/>
</dbReference>
<reference evidence="2" key="2">
    <citation type="submission" date="2021-04" db="EMBL/GenBank/DDBJ databases">
        <authorList>
            <person name="Gilroy R."/>
        </authorList>
    </citation>
    <scope>NUCLEOTIDE SEQUENCE</scope>
    <source>
        <strain evidence="2">CHK186-1790</strain>
    </source>
</reference>
<dbReference type="EMBL" id="DWWJ01000104">
    <property type="protein sequence ID" value="HJC41085.1"/>
    <property type="molecule type" value="Genomic_DNA"/>
</dbReference>
<sequence length="85" mass="9384">MTKYTVMVDGMQCGMCEAHVNDAVRKVFPVQKVTSSHRKGETVILSEAPIDEAHLRQVIGDTGYTVTSVSSQPWEKKGLFSLLKS</sequence>
<dbReference type="SUPFAM" id="SSF55008">
    <property type="entry name" value="HMA, heavy metal-associated domain"/>
    <property type="match status" value="1"/>
</dbReference>